<accession>A0A1L8CN05</accession>
<dbReference type="Gene3D" id="1.20.120.1630">
    <property type="match status" value="1"/>
</dbReference>
<organism evidence="6 7">
    <name type="scientific">Mariprofundus micogutta</name>
    <dbReference type="NCBI Taxonomy" id="1921010"/>
    <lineage>
        <taxon>Bacteria</taxon>
        <taxon>Pseudomonadati</taxon>
        <taxon>Pseudomonadota</taxon>
        <taxon>Candidatius Mariprofundia</taxon>
        <taxon>Mariprofundales</taxon>
        <taxon>Mariprofundaceae</taxon>
        <taxon>Mariprofundus</taxon>
    </lineage>
</organism>
<keyword evidence="4 5" id="KW-0472">Membrane</keyword>
<dbReference type="InterPro" id="IPR007318">
    <property type="entry name" value="Phopholipid_MeTrfase"/>
</dbReference>
<keyword evidence="7" id="KW-1185">Reference proteome</keyword>
<dbReference type="OrthoDB" id="5293276at2"/>
<dbReference type="PANTHER" id="PTHR12714">
    <property type="entry name" value="PROTEIN-S ISOPRENYLCYSTEINE O-METHYLTRANSFERASE"/>
    <property type="match status" value="1"/>
</dbReference>
<feature type="transmembrane region" description="Helical" evidence="5">
    <location>
        <begin position="82"/>
        <end position="113"/>
    </location>
</feature>
<dbReference type="Pfam" id="PF04191">
    <property type="entry name" value="PEMT"/>
    <property type="match status" value="1"/>
</dbReference>
<feature type="transmembrane region" description="Helical" evidence="5">
    <location>
        <begin position="41"/>
        <end position="62"/>
    </location>
</feature>
<dbReference type="Proteomes" id="UP000231632">
    <property type="component" value="Unassembled WGS sequence"/>
</dbReference>
<feature type="transmembrane region" description="Helical" evidence="5">
    <location>
        <begin position="169"/>
        <end position="187"/>
    </location>
</feature>
<gene>
    <name evidence="6" type="ORF">MMIC_P1261</name>
</gene>
<sequence length="190" mass="21252">MSSEPISGHPLRKVFLRARIPASILMALAIIVFAKPTQTSWLLGLAVIVLGETLRIWASGHIHKMAEVTQTGPYAMCRHPLYLGHLIIASGFCIVGDSMLAFIIVTISFFIVYMPTWKNEEKYLTEQFGDTYSDFMKATPALLPRWSSKVFDGSFSWALVSQHREWKHAAGLLAGVIAMALLGMFVYDTW</sequence>
<evidence type="ECO:0000313" key="7">
    <source>
        <dbReference type="Proteomes" id="UP000231632"/>
    </source>
</evidence>
<dbReference type="PANTHER" id="PTHR12714:SF9">
    <property type="entry name" value="PROTEIN-S-ISOPRENYLCYSTEINE O-METHYLTRANSFERASE"/>
    <property type="match status" value="1"/>
</dbReference>
<dbReference type="RefSeq" id="WP_072659619.1">
    <property type="nucleotide sequence ID" value="NZ_BDFD01000009.1"/>
</dbReference>
<feature type="transmembrane region" description="Helical" evidence="5">
    <location>
        <begin position="14"/>
        <end position="34"/>
    </location>
</feature>
<name>A0A1L8CN05_9PROT</name>
<dbReference type="EMBL" id="BDFD01000009">
    <property type="protein sequence ID" value="GAV20296.1"/>
    <property type="molecule type" value="Genomic_DNA"/>
</dbReference>
<protein>
    <recommendedName>
        <fullName evidence="8">Isoprenylcysteine carboxylmethyltransferase family protein</fullName>
    </recommendedName>
</protein>
<dbReference type="STRING" id="1921010.MMIC_P1261"/>
<dbReference type="GO" id="GO:0012505">
    <property type="term" value="C:endomembrane system"/>
    <property type="evidence" value="ECO:0007669"/>
    <property type="project" value="UniProtKB-SubCell"/>
</dbReference>
<evidence type="ECO:0000256" key="3">
    <source>
        <dbReference type="ARBA" id="ARBA00022989"/>
    </source>
</evidence>
<evidence type="ECO:0008006" key="8">
    <source>
        <dbReference type="Google" id="ProtNLM"/>
    </source>
</evidence>
<keyword evidence="2 5" id="KW-0812">Transmembrane</keyword>
<reference evidence="6 7" key="1">
    <citation type="journal article" date="2017" name="Arch. Microbiol.">
        <title>Mariprofundus micogutta sp. nov., a novel iron-oxidizing zetaproteobacterium isolated from a deep-sea hydrothermal field at the Bayonnaise knoll of the Izu-Ogasawara arc, and a description of Mariprofundales ord. nov. and Zetaproteobacteria classis nov.</title>
        <authorList>
            <person name="Makita H."/>
            <person name="Tanaka E."/>
            <person name="Mitsunobu S."/>
            <person name="Miyazaki M."/>
            <person name="Nunoura T."/>
            <person name="Uematsu K."/>
            <person name="Takaki Y."/>
            <person name="Nishi S."/>
            <person name="Shimamura S."/>
            <person name="Takai K."/>
        </authorList>
    </citation>
    <scope>NUCLEOTIDE SEQUENCE [LARGE SCALE GENOMIC DNA]</scope>
    <source>
        <strain evidence="6 7">ET2</strain>
    </source>
</reference>
<evidence type="ECO:0000256" key="5">
    <source>
        <dbReference type="SAM" id="Phobius"/>
    </source>
</evidence>
<evidence type="ECO:0000313" key="6">
    <source>
        <dbReference type="EMBL" id="GAV20296.1"/>
    </source>
</evidence>
<evidence type="ECO:0000256" key="4">
    <source>
        <dbReference type="ARBA" id="ARBA00023136"/>
    </source>
</evidence>
<evidence type="ECO:0000256" key="2">
    <source>
        <dbReference type="ARBA" id="ARBA00022692"/>
    </source>
</evidence>
<proteinExistence type="predicted"/>
<dbReference type="AlphaFoldDB" id="A0A1L8CN05"/>
<comment type="subcellular location">
    <subcellularLocation>
        <location evidence="1">Endomembrane system</location>
        <topology evidence="1">Multi-pass membrane protein</topology>
    </subcellularLocation>
</comment>
<comment type="caution">
    <text evidence="6">The sequence shown here is derived from an EMBL/GenBank/DDBJ whole genome shotgun (WGS) entry which is preliminary data.</text>
</comment>
<dbReference type="GO" id="GO:0016740">
    <property type="term" value="F:transferase activity"/>
    <property type="evidence" value="ECO:0007669"/>
    <property type="project" value="UniProtKB-ARBA"/>
</dbReference>
<keyword evidence="3 5" id="KW-1133">Transmembrane helix</keyword>
<evidence type="ECO:0000256" key="1">
    <source>
        <dbReference type="ARBA" id="ARBA00004127"/>
    </source>
</evidence>